<dbReference type="Proteomes" id="UP001335183">
    <property type="component" value="Chromosome"/>
</dbReference>
<organism evidence="3 4">
    <name type="scientific">Pelagerythrobacter marensis</name>
    <dbReference type="NCBI Taxonomy" id="543877"/>
    <lineage>
        <taxon>Bacteria</taxon>
        <taxon>Pseudomonadati</taxon>
        <taxon>Pseudomonadota</taxon>
        <taxon>Alphaproteobacteria</taxon>
        <taxon>Sphingomonadales</taxon>
        <taxon>Erythrobacteraceae</taxon>
        <taxon>Pelagerythrobacter</taxon>
    </lineage>
</organism>
<evidence type="ECO:0000313" key="4">
    <source>
        <dbReference type="Proteomes" id="UP001335183"/>
    </source>
</evidence>
<dbReference type="EMBL" id="CP144918">
    <property type="protein sequence ID" value="WWA46461.1"/>
    <property type="molecule type" value="Genomic_DNA"/>
</dbReference>
<dbReference type="RefSeq" id="WP_338445360.1">
    <property type="nucleotide sequence ID" value="NZ_CP144918.1"/>
</dbReference>
<reference evidence="3 4" key="1">
    <citation type="submission" date="2024-02" db="EMBL/GenBank/DDBJ databases">
        <title>The whole genome sequence of five bacterial samples isolated from Abu Dhabi Sabkha-shore region.</title>
        <authorList>
            <person name="Sudalaimuthuasari N."/>
            <person name="Sarfraz B."/>
            <person name="Tuyisabe J.D."/>
            <person name="Mugisha Ntwali L.D.M."/>
            <person name="Ali A.I.A.A."/>
            <person name="Almansoori S.Z.A."/>
            <person name="Alajami H.S.A."/>
            <person name="Almeqbaali A.A.S."/>
            <person name="Kundu B."/>
            <person name="Saeed E.E."/>
            <person name="Sukumarinath V."/>
            <person name="Mishra A.K."/>
            <person name="Hazzouri K.M."/>
            <person name="Almaskari R."/>
            <person name="Sharma A.K."/>
            <person name="Amiri K.M.A."/>
        </authorList>
    </citation>
    <scope>NUCLEOTIDE SEQUENCE [LARGE SCALE GENOMIC DNA]</scope>
    <source>
        <strain evidence="4">kcgeb_sd</strain>
    </source>
</reference>
<sequence>MQIVRTVIWVLLLAALLVFSAFNWTPVEVKIWQGLVLETKIPALVIVAFLLGLLPMWLLHQGSKWRLNRRISSLETAHRTAVANAAAVPPPAEPTHDADSGSLAGETTERPKDTL</sequence>
<protein>
    <submittedName>
        <fullName evidence="3">DUF1049 domain-containing protein</fullName>
    </submittedName>
</protein>
<keyword evidence="2" id="KW-1133">Transmembrane helix</keyword>
<accession>A0ABZ2D3N2</accession>
<name>A0ABZ2D3N2_9SPHN</name>
<feature type="region of interest" description="Disordered" evidence="1">
    <location>
        <begin position="84"/>
        <end position="115"/>
    </location>
</feature>
<evidence type="ECO:0000256" key="1">
    <source>
        <dbReference type="SAM" id="MobiDB-lite"/>
    </source>
</evidence>
<gene>
    <name evidence="3" type="ORF">V5F89_09210</name>
</gene>
<evidence type="ECO:0000313" key="3">
    <source>
        <dbReference type="EMBL" id="WWA46461.1"/>
    </source>
</evidence>
<feature type="transmembrane region" description="Helical" evidence="2">
    <location>
        <begin position="39"/>
        <end position="59"/>
    </location>
</feature>
<keyword evidence="2" id="KW-0472">Membrane</keyword>
<proteinExistence type="predicted"/>
<evidence type="ECO:0000256" key="2">
    <source>
        <dbReference type="SAM" id="Phobius"/>
    </source>
</evidence>
<keyword evidence="2" id="KW-0812">Transmembrane</keyword>
<keyword evidence="4" id="KW-1185">Reference proteome</keyword>